<reference evidence="3" key="1">
    <citation type="journal article" date="2014" name="Int. J. Syst. Evol. Microbiol.">
        <title>Complete genome sequence of Corynebacterium casei LMG S-19264T (=DSM 44701T), isolated from a smear-ripened cheese.</title>
        <authorList>
            <consortium name="US DOE Joint Genome Institute (JGI-PGF)"/>
            <person name="Walter F."/>
            <person name="Albersmeier A."/>
            <person name="Kalinowski J."/>
            <person name="Ruckert C."/>
        </authorList>
    </citation>
    <scope>NUCLEOTIDE SEQUENCE</scope>
    <source>
        <strain evidence="3">JCM 17820</strain>
    </source>
</reference>
<dbReference type="EMBL" id="BMOU01000002">
    <property type="protein sequence ID" value="GGN91935.1"/>
    <property type="molecule type" value="Genomic_DNA"/>
</dbReference>
<feature type="transmembrane region" description="Helical" evidence="1">
    <location>
        <begin position="287"/>
        <end position="308"/>
    </location>
</feature>
<keyword evidence="1" id="KW-0812">Transmembrane</keyword>
<accession>A0A830GJA7</accession>
<dbReference type="GO" id="GO:0016780">
    <property type="term" value="F:phosphotransferase activity, for other substituted phosphate groups"/>
    <property type="evidence" value="ECO:0007669"/>
    <property type="project" value="TreeGrafter"/>
</dbReference>
<reference evidence="3" key="2">
    <citation type="submission" date="2020-09" db="EMBL/GenBank/DDBJ databases">
        <authorList>
            <person name="Sun Q."/>
            <person name="Ohkuma M."/>
        </authorList>
    </citation>
    <scope>NUCLEOTIDE SEQUENCE</scope>
    <source>
        <strain evidence="3">JCM 17820</strain>
    </source>
</reference>
<dbReference type="InterPro" id="IPR003362">
    <property type="entry name" value="Bact_transf"/>
</dbReference>
<dbReference type="AlphaFoldDB" id="A0A830GJA7"/>
<sequence length="482" mass="52262">MMKSGWRYRLTALVGTVLVTGVAVSLAYLPVVQTAVSFLPVVGDLPIESATGRELGMEIATTTVVVVAAFAPLYRPQPRRLLDTWLLALQRTGIALLALATVGYFDYTYRLPRSTLIVAGTALVAFLPLYFVAVRRRPASGGRTVVVGDTPEQVAEVLEDVDSSVLGYVSPRVGETVRTDERVLVGFTDGGQVRGLENVPCLGGLPKLETVLVEYDVDTAVLAFGQPDRSAFFGALNVCYEHGVTAKVHRDHADAVLTRDLGGDGLAEIDLDPWDVQDRVFKRLFDVTFATVALGALLPVIAAIAAAIKLDDGGPLLYRQERTATLGETFTVSKFRTMVPDAESQSGAVISAADAGGVDPRVTAVGRVLRTTHLDEIPQLVAVLRGDMSVVGPRPERPELDADIESDLREWRSRWFVKPGLTGLAQIHGVTGHEPHRKLQHDIEYIRNQSIVFDLKIVVRQLYQVGTDAVGYLTQSNRPDAS</sequence>
<name>A0A830GJA7_9EURY</name>
<dbReference type="PANTHER" id="PTHR30576">
    <property type="entry name" value="COLANIC BIOSYNTHESIS UDP-GLUCOSE LIPID CARRIER TRANSFERASE"/>
    <property type="match status" value="1"/>
</dbReference>
<protein>
    <recommendedName>
        <fullName evidence="2">Bacterial sugar transferase domain-containing protein</fullName>
    </recommendedName>
</protein>
<keyword evidence="4" id="KW-1185">Reference proteome</keyword>
<proteinExistence type="predicted"/>
<gene>
    <name evidence="3" type="ORF">GCM10009030_15550</name>
</gene>
<feature type="transmembrane region" description="Helical" evidence="1">
    <location>
        <begin position="86"/>
        <end position="105"/>
    </location>
</feature>
<organism evidence="3 4">
    <name type="scientific">Haloarcula pellucida</name>
    <dbReference type="NCBI Taxonomy" id="1427151"/>
    <lineage>
        <taxon>Archaea</taxon>
        <taxon>Methanobacteriati</taxon>
        <taxon>Methanobacteriota</taxon>
        <taxon>Stenosarchaea group</taxon>
        <taxon>Halobacteria</taxon>
        <taxon>Halobacteriales</taxon>
        <taxon>Haloarculaceae</taxon>
        <taxon>Haloarcula</taxon>
    </lineage>
</organism>
<comment type="caution">
    <text evidence="3">The sequence shown here is derived from an EMBL/GenBank/DDBJ whole genome shotgun (WGS) entry which is preliminary data.</text>
</comment>
<evidence type="ECO:0000313" key="3">
    <source>
        <dbReference type="EMBL" id="GGN91935.1"/>
    </source>
</evidence>
<dbReference type="PANTHER" id="PTHR30576:SF0">
    <property type="entry name" value="UNDECAPRENYL-PHOSPHATE N-ACETYLGALACTOSAMINYL 1-PHOSPHATE TRANSFERASE-RELATED"/>
    <property type="match status" value="1"/>
</dbReference>
<evidence type="ECO:0000259" key="2">
    <source>
        <dbReference type="Pfam" id="PF02397"/>
    </source>
</evidence>
<dbReference type="Proteomes" id="UP000605784">
    <property type="component" value="Unassembled WGS sequence"/>
</dbReference>
<evidence type="ECO:0000313" key="4">
    <source>
        <dbReference type="Proteomes" id="UP000605784"/>
    </source>
</evidence>
<evidence type="ECO:0000256" key="1">
    <source>
        <dbReference type="SAM" id="Phobius"/>
    </source>
</evidence>
<feature type="domain" description="Bacterial sugar transferase" evidence="2">
    <location>
        <begin position="282"/>
        <end position="465"/>
    </location>
</feature>
<feature type="transmembrane region" description="Helical" evidence="1">
    <location>
        <begin position="111"/>
        <end position="133"/>
    </location>
</feature>
<keyword evidence="1" id="KW-1133">Transmembrane helix</keyword>
<dbReference type="Pfam" id="PF02397">
    <property type="entry name" value="Bac_transf"/>
    <property type="match status" value="1"/>
</dbReference>
<feature type="transmembrane region" description="Helical" evidence="1">
    <location>
        <begin position="55"/>
        <end position="74"/>
    </location>
</feature>
<keyword evidence="1" id="KW-0472">Membrane</keyword>